<dbReference type="EMBL" id="JAGQKY010000087">
    <property type="protein sequence ID" value="MCA9397641.1"/>
    <property type="molecule type" value="Genomic_DNA"/>
</dbReference>
<organism evidence="3 4">
    <name type="scientific">candidate division WWE3 bacterium</name>
    <dbReference type="NCBI Taxonomy" id="2053526"/>
    <lineage>
        <taxon>Bacteria</taxon>
        <taxon>Katanobacteria</taxon>
    </lineage>
</organism>
<reference evidence="3" key="1">
    <citation type="submission" date="2020-04" db="EMBL/GenBank/DDBJ databases">
        <authorList>
            <person name="Zhang T."/>
        </authorList>
    </citation>
    <scope>NUCLEOTIDE SEQUENCE</scope>
    <source>
        <strain evidence="3">HKST-UBA02</strain>
    </source>
</reference>
<reference evidence="3" key="2">
    <citation type="journal article" date="2021" name="Microbiome">
        <title>Successional dynamics and alternative stable states in a saline activated sludge microbial community over 9 years.</title>
        <authorList>
            <person name="Wang Y."/>
            <person name="Ye J."/>
            <person name="Ju F."/>
            <person name="Liu L."/>
            <person name="Boyd J.A."/>
            <person name="Deng Y."/>
            <person name="Parks D.H."/>
            <person name="Jiang X."/>
            <person name="Yin X."/>
            <person name="Woodcroft B.J."/>
            <person name="Tyson G.W."/>
            <person name="Hugenholtz P."/>
            <person name="Polz M.F."/>
            <person name="Zhang T."/>
        </authorList>
    </citation>
    <scope>NUCLEOTIDE SEQUENCE</scope>
    <source>
        <strain evidence="3">HKST-UBA02</strain>
    </source>
</reference>
<comment type="caution">
    <text evidence="3">The sequence shown here is derived from an EMBL/GenBank/DDBJ whole genome shotgun (WGS) entry which is preliminary data.</text>
</comment>
<evidence type="ECO:0000313" key="3">
    <source>
        <dbReference type="EMBL" id="MCA9397641.1"/>
    </source>
</evidence>
<dbReference type="Proteomes" id="UP000699691">
    <property type="component" value="Unassembled WGS sequence"/>
</dbReference>
<protein>
    <recommendedName>
        <fullName evidence="2">DUF5667 domain-containing protein</fullName>
    </recommendedName>
</protein>
<accession>A0A955LWS3</accession>
<keyword evidence="1" id="KW-0472">Membrane</keyword>
<evidence type="ECO:0000256" key="1">
    <source>
        <dbReference type="SAM" id="Phobius"/>
    </source>
</evidence>
<keyword evidence="1" id="KW-0812">Transmembrane</keyword>
<keyword evidence="1" id="KW-1133">Transmembrane helix</keyword>
<sequence length="183" mass="20681">MVSDTKTSHHQEPTQREIHYTWGKFKAVIGIILTVSALFFFLGLFADNAKAGDSLYGIDLWLEEVKFSTTFRHSAKQDVAIGIATERLTELLELETNDKETKLLALYELDKALVRVINLTNPSDTDVIASLQEERQKTARLIAIIQGVYAQNEPQNIQNNDHSEVENEQVTAEHDDFIEFGTS</sequence>
<name>A0A955LWS3_UNCKA</name>
<gene>
    <name evidence="3" type="ORF">KC573_02330</name>
</gene>
<feature type="transmembrane region" description="Helical" evidence="1">
    <location>
        <begin position="27"/>
        <end position="46"/>
    </location>
</feature>
<dbReference type="AlphaFoldDB" id="A0A955LWS3"/>
<feature type="domain" description="DUF5667" evidence="2">
    <location>
        <begin position="52"/>
        <end position="113"/>
    </location>
</feature>
<proteinExistence type="predicted"/>
<dbReference type="Pfam" id="PF18915">
    <property type="entry name" value="DUF5667"/>
    <property type="match status" value="1"/>
</dbReference>
<evidence type="ECO:0000313" key="4">
    <source>
        <dbReference type="Proteomes" id="UP000699691"/>
    </source>
</evidence>
<feature type="non-terminal residue" evidence="3">
    <location>
        <position position="183"/>
    </location>
</feature>
<dbReference type="InterPro" id="IPR043725">
    <property type="entry name" value="DUF5667"/>
</dbReference>
<evidence type="ECO:0000259" key="2">
    <source>
        <dbReference type="Pfam" id="PF18915"/>
    </source>
</evidence>